<sequence>MSEHTNPQEFEKEEILDQNQDSQTEQSSKQNTSSEEHFNELLQKEKDQYLRLFAEFDNYKKRTNKERIEISKTANKEVILALLPVLDDFQRALPTIEETADEATFKGVELIHLKIIDILRKKGLKPMEVNVGDNFSTDIHEAVTQIPAASEEMKGKIVDIIETGYTLSDVVIRYPKVVVGM</sequence>
<evidence type="ECO:0000313" key="7">
    <source>
        <dbReference type="Proteomes" id="UP000008641"/>
    </source>
</evidence>
<dbReference type="GO" id="GO:0000774">
    <property type="term" value="F:adenyl-nucleotide exchange factor activity"/>
    <property type="evidence" value="ECO:0007669"/>
    <property type="project" value="InterPro"/>
</dbReference>
<name>F0P0Y5_WEEVC</name>
<protein>
    <recommendedName>
        <fullName evidence="3">Protein GrpE</fullName>
    </recommendedName>
    <alternativeName>
        <fullName evidence="3">HSP-70 cofactor</fullName>
    </alternativeName>
</protein>
<accession>F0P0Y5</accession>
<dbReference type="eggNOG" id="COG0576">
    <property type="taxonomic scope" value="Bacteria"/>
</dbReference>
<reference evidence="7" key="2">
    <citation type="journal article" date="2011" name="Stand. Genomic Sci.">
        <title>Complete genome sequence of Weeksella virosa type strain (9751T).</title>
        <authorList>
            <person name="Lang E."/>
            <person name="Teshima H."/>
            <person name="Lucas S."/>
            <person name="Lapidus A."/>
            <person name="Hammon N."/>
            <person name="Deshpande S."/>
            <person name="Nolan M."/>
            <person name="Cheng J."/>
            <person name="Pitluck S."/>
            <person name="Liolios K."/>
            <person name="Pagani I."/>
            <person name="Mikhailova N."/>
            <person name="Ivanova N."/>
            <person name="Mavromatis K."/>
            <person name="Pati A."/>
            <person name="Tapia R."/>
            <person name="Han C."/>
            <person name="Goodwin L."/>
            <person name="Chen A."/>
            <person name="Palaniappan K."/>
            <person name="Land M."/>
            <person name="Hauser L."/>
            <person name="Chang Y."/>
            <person name="Jeffries C."/>
            <person name="Brambilla E."/>
            <person name="Kopitz M."/>
            <person name="Rohde M."/>
            <person name="Goker M."/>
            <person name="Tindall B."/>
            <person name="Detter J."/>
            <person name="Woyke T."/>
            <person name="Bristow J."/>
            <person name="Eisen J."/>
            <person name="Markowitz V."/>
            <person name="Hugenholtz P."/>
            <person name="Klenk H."/>
            <person name="Kyrpides N."/>
        </authorList>
    </citation>
    <scope>NUCLEOTIDE SEQUENCE [LARGE SCALE GENOMIC DNA]</scope>
    <source>
        <strain evidence="7">ATCC 43766 / DSM 16922 / JCM 21250 / NBRC 16016 / NCTC 11634 / CL345/78</strain>
    </source>
</reference>
<keyword evidence="3" id="KW-0963">Cytoplasm</keyword>
<dbReference type="PANTHER" id="PTHR21237">
    <property type="entry name" value="GRPE PROTEIN"/>
    <property type="match status" value="1"/>
</dbReference>
<dbReference type="SUPFAM" id="SSF58014">
    <property type="entry name" value="Coiled-coil domain of nucleotide exchange factor GrpE"/>
    <property type="match status" value="1"/>
</dbReference>
<gene>
    <name evidence="3" type="primary">grpE</name>
    <name evidence="6" type="ordered locus">Weevi_1882</name>
</gene>
<dbReference type="RefSeq" id="WP_013598958.1">
    <property type="nucleotide sequence ID" value="NC_015144.1"/>
</dbReference>
<dbReference type="PRINTS" id="PR00773">
    <property type="entry name" value="GRPEPROTEIN"/>
</dbReference>
<dbReference type="GO" id="GO:0051082">
    <property type="term" value="F:unfolded protein binding"/>
    <property type="evidence" value="ECO:0007669"/>
    <property type="project" value="TreeGrafter"/>
</dbReference>
<evidence type="ECO:0000256" key="5">
    <source>
        <dbReference type="SAM" id="MobiDB-lite"/>
    </source>
</evidence>
<dbReference type="Gene3D" id="3.90.20.20">
    <property type="match status" value="1"/>
</dbReference>
<organism evidence="6 7">
    <name type="scientific">Weeksella virosa (strain ATCC 43766 / DSM 16922 / JCM 21250 / CCUG 30538 / CDC 9751 / IAM 14551 / NBRC 16016 / NCTC 11634 / CL345/78)</name>
    <dbReference type="NCBI Taxonomy" id="865938"/>
    <lineage>
        <taxon>Bacteria</taxon>
        <taxon>Pseudomonadati</taxon>
        <taxon>Bacteroidota</taxon>
        <taxon>Flavobacteriia</taxon>
        <taxon>Flavobacteriales</taxon>
        <taxon>Weeksellaceae</taxon>
        <taxon>Weeksella</taxon>
    </lineage>
</organism>
<keyword evidence="7" id="KW-1185">Reference proteome</keyword>
<keyword evidence="3" id="KW-0346">Stress response</keyword>
<dbReference type="EMBL" id="CP002455">
    <property type="protein sequence ID" value="ADX68569.1"/>
    <property type="molecule type" value="Genomic_DNA"/>
</dbReference>
<dbReference type="AlphaFoldDB" id="F0P0Y5"/>
<dbReference type="OrthoDB" id="9812586at2"/>
<comment type="subunit">
    <text evidence="3">Homodimer.</text>
</comment>
<dbReference type="GO" id="GO:0051087">
    <property type="term" value="F:protein-folding chaperone binding"/>
    <property type="evidence" value="ECO:0007669"/>
    <property type="project" value="InterPro"/>
</dbReference>
<comment type="subcellular location">
    <subcellularLocation>
        <location evidence="3">Cytoplasm</location>
    </subcellularLocation>
</comment>
<keyword evidence="2 3" id="KW-0143">Chaperone</keyword>
<comment type="similarity">
    <text evidence="1 3 4">Belongs to the GrpE family.</text>
</comment>
<dbReference type="Gene3D" id="2.30.22.10">
    <property type="entry name" value="Head domain of nucleotide exchange factor GrpE"/>
    <property type="match status" value="1"/>
</dbReference>
<feature type="region of interest" description="Disordered" evidence="5">
    <location>
        <begin position="1"/>
        <end position="40"/>
    </location>
</feature>
<dbReference type="STRING" id="865938.Weevi_1882"/>
<evidence type="ECO:0000256" key="3">
    <source>
        <dbReference type="HAMAP-Rule" id="MF_01151"/>
    </source>
</evidence>
<dbReference type="HOGENOM" id="CLU_057217_5_2_10"/>
<dbReference type="GO" id="GO:0042803">
    <property type="term" value="F:protein homodimerization activity"/>
    <property type="evidence" value="ECO:0007669"/>
    <property type="project" value="InterPro"/>
</dbReference>
<dbReference type="PANTHER" id="PTHR21237:SF23">
    <property type="entry name" value="GRPE PROTEIN HOMOLOG, MITOCHONDRIAL"/>
    <property type="match status" value="1"/>
</dbReference>
<dbReference type="HAMAP" id="MF_01151">
    <property type="entry name" value="GrpE"/>
    <property type="match status" value="1"/>
</dbReference>
<evidence type="ECO:0000256" key="4">
    <source>
        <dbReference type="RuleBase" id="RU004478"/>
    </source>
</evidence>
<evidence type="ECO:0000256" key="1">
    <source>
        <dbReference type="ARBA" id="ARBA00009054"/>
    </source>
</evidence>
<comment type="function">
    <text evidence="3">Participates actively in the response to hyperosmotic and heat shock by preventing the aggregation of stress-denatured proteins, in association with DnaK and GrpE. It is the nucleotide exchange factor for DnaK and may function as a thermosensor. Unfolded proteins bind initially to DnaJ; upon interaction with the DnaJ-bound protein, DnaK hydrolyzes its bound ATP, resulting in the formation of a stable complex. GrpE releases ADP from DnaK; ATP binding to DnaK triggers the release of the substrate protein, thus completing the reaction cycle. Several rounds of ATP-dependent interactions between DnaJ, DnaK and GrpE are required for fully efficient folding.</text>
</comment>
<dbReference type="Pfam" id="PF01025">
    <property type="entry name" value="GrpE"/>
    <property type="match status" value="1"/>
</dbReference>
<dbReference type="SUPFAM" id="SSF51064">
    <property type="entry name" value="Head domain of nucleotide exchange factor GrpE"/>
    <property type="match status" value="1"/>
</dbReference>
<evidence type="ECO:0000313" key="6">
    <source>
        <dbReference type="EMBL" id="ADX68569.1"/>
    </source>
</evidence>
<evidence type="ECO:0000256" key="2">
    <source>
        <dbReference type="ARBA" id="ARBA00023186"/>
    </source>
</evidence>
<dbReference type="CDD" id="cd00446">
    <property type="entry name" value="GrpE"/>
    <property type="match status" value="1"/>
</dbReference>
<dbReference type="InterPro" id="IPR000740">
    <property type="entry name" value="GrpE"/>
</dbReference>
<dbReference type="InterPro" id="IPR009012">
    <property type="entry name" value="GrpE_head"/>
</dbReference>
<reference evidence="6 7" key="1">
    <citation type="journal article" date="2011" name="Stand. Genomic Sci.">
        <title>Complete genome sequence of Weeksella virosa type strain (9751).</title>
        <authorList>
            <person name="Lang E."/>
            <person name="Teshima H."/>
            <person name="Lucas S."/>
            <person name="Lapidus A."/>
            <person name="Hammon N."/>
            <person name="Deshpande S."/>
            <person name="Nolan M."/>
            <person name="Cheng J.F."/>
            <person name="Pitluck S."/>
            <person name="Liolios K."/>
            <person name="Pagani I."/>
            <person name="Mikhailova N."/>
            <person name="Ivanova N."/>
            <person name="Mavromatis K."/>
            <person name="Pati A."/>
            <person name="Tapia R."/>
            <person name="Han C."/>
            <person name="Goodwin L."/>
            <person name="Chen A."/>
            <person name="Palaniappan K."/>
            <person name="Land M."/>
            <person name="Hauser L."/>
            <person name="Chang Y.J."/>
            <person name="Jeffries C.D."/>
            <person name="Brambilla E.M."/>
            <person name="Kopitz M."/>
            <person name="Rohde M."/>
            <person name="Goker M."/>
            <person name="Tindall B.J."/>
            <person name="Detter J.C."/>
            <person name="Woyke T."/>
            <person name="Bristow J."/>
            <person name="Eisen J.A."/>
            <person name="Markowitz V."/>
            <person name="Hugenholtz P."/>
            <person name="Klenk H.P."/>
            <person name="Kyrpides N.C."/>
        </authorList>
    </citation>
    <scope>NUCLEOTIDE SEQUENCE [LARGE SCALE GENOMIC DNA]</scope>
    <source>
        <strain evidence="7">ATCC 43766 / DSM 16922 / JCM 21250 / NBRC 16016 / NCTC 11634 / CL345/78</strain>
    </source>
</reference>
<dbReference type="Proteomes" id="UP000008641">
    <property type="component" value="Chromosome"/>
</dbReference>
<feature type="compositionally biased region" description="Polar residues" evidence="5">
    <location>
        <begin position="17"/>
        <end position="33"/>
    </location>
</feature>
<proteinExistence type="inferred from homology"/>
<dbReference type="GO" id="GO:0005737">
    <property type="term" value="C:cytoplasm"/>
    <property type="evidence" value="ECO:0007669"/>
    <property type="project" value="UniProtKB-SubCell"/>
</dbReference>
<dbReference type="InterPro" id="IPR013805">
    <property type="entry name" value="GrpE_CC"/>
</dbReference>
<dbReference type="KEGG" id="wvi:Weevi_1882"/>
<dbReference type="GO" id="GO:0006457">
    <property type="term" value="P:protein folding"/>
    <property type="evidence" value="ECO:0007669"/>
    <property type="project" value="InterPro"/>
</dbReference>